<name>A0A7M7Q3E1_NASVI</name>
<dbReference type="RefSeq" id="XP_031780966.1">
    <property type="nucleotide sequence ID" value="XM_031925106.1"/>
</dbReference>
<sequence>MVLIATYKFIRNIALNSESTATYNVPTCHYFPTFKQSLEGIAWRQAIGYLLRLKLEKNNYYKKYLDELSVFAKVCNVKFSAQVKYQSKCEWCIICNSKFCNTDDCPRRVTIVDYEYFCTYSNNAKVTDLLRWIICCDVLSIQFTIDNKYDIGVCTDNHRCPIHVNSDKYFCNHRKGDPKLSLDYYF</sequence>
<dbReference type="EnsemblMetazoa" id="XM_031925106">
    <property type="protein sequence ID" value="XP_031780966"/>
    <property type="gene ID" value="GeneID_100499204"/>
</dbReference>
<dbReference type="InParanoid" id="A0A7M7Q3E1"/>
<protein>
    <submittedName>
        <fullName evidence="1">Uncharacterized protein</fullName>
    </submittedName>
</protein>
<dbReference type="Proteomes" id="UP000002358">
    <property type="component" value="Unassembled WGS sequence"/>
</dbReference>
<evidence type="ECO:0000313" key="2">
    <source>
        <dbReference type="Proteomes" id="UP000002358"/>
    </source>
</evidence>
<organism evidence="1 2">
    <name type="scientific">Nasonia vitripennis</name>
    <name type="common">Parasitic wasp</name>
    <dbReference type="NCBI Taxonomy" id="7425"/>
    <lineage>
        <taxon>Eukaryota</taxon>
        <taxon>Metazoa</taxon>
        <taxon>Ecdysozoa</taxon>
        <taxon>Arthropoda</taxon>
        <taxon>Hexapoda</taxon>
        <taxon>Insecta</taxon>
        <taxon>Pterygota</taxon>
        <taxon>Neoptera</taxon>
        <taxon>Endopterygota</taxon>
        <taxon>Hymenoptera</taxon>
        <taxon>Apocrita</taxon>
        <taxon>Proctotrupomorpha</taxon>
        <taxon>Chalcidoidea</taxon>
        <taxon>Pteromalidae</taxon>
        <taxon>Pteromalinae</taxon>
        <taxon>Nasonia</taxon>
    </lineage>
</organism>
<accession>A0A7M7Q3E1</accession>
<proteinExistence type="predicted"/>
<keyword evidence="2" id="KW-1185">Reference proteome</keyword>
<evidence type="ECO:0000313" key="1">
    <source>
        <dbReference type="EnsemblMetazoa" id="XP_031780966"/>
    </source>
</evidence>
<dbReference type="GeneID" id="100499204"/>
<reference evidence="1" key="1">
    <citation type="submission" date="2021-01" db="UniProtKB">
        <authorList>
            <consortium name="EnsemblMetazoa"/>
        </authorList>
    </citation>
    <scope>IDENTIFICATION</scope>
</reference>
<dbReference type="AlphaFoldDB" id="A0A7M7Q3E1"/>
<dbReference type="CTD" id="6902"/>